<dbReference type="PROSITE" id="PS00069">
    <property type="entry name" value="G6P_DEHYDROGENASE"/>
    <property type="match status" value="1"/>
</dbReference>
<dbReference type="GO" id="GO:0006006">
    <property type="term" value="P:glucose metabolic process"/>
    <property type="evidence" value="ECO:0007669"/>
    <property type="project" value="InterPro"/>
</dbReference>
<dbReference type="AlphaFoldDB" id="A0A381ZA06"/>
<dbReference type="PANTHER" id="PTHR33361:SF2">
    <property type="entry name" value="DUF885 DOMAIN-CONTAINING PROTEIN"/>
    <property type="match status" value="1"/>
</dbReference>
<keyword evidence="1" id="KW-0812">Transmembrane</keyword>
<dbReference type="GO" id="GO:0004345">
    <property type="term" value="F:glucose-6-phosphate dehydrogenase activity"/>
    <property type="evidence" value="ECO:0007669"/>
    <property type="project" value="InterPro"/>
</dbReference>
<keyword evidence="1" id="KW-1133">Transmembrane helix</keyword>
<evidence type="ECO:0000313" key="2">
    <source>
        <dbReference type="EMBL" id="SVA85974.1"/>
    </source>
</evidence>
<feature type="transmembrane region" description="Helical" evidence="1">
    <location>
        <begin position="7"/>
        <end position="28"/>
    </location>
</feature>
<dbReference type="PANTHER" id="PTHR33361">
    <property type="entry name" value="GLR0591 PROTEIN"/>
    <property type="match status" value="1"/>
</dbReference>
<reference evidence="2" key="1">
    <citation type="submission" date="2018-05" db="EMBL/GenBank/DDBJ databases">
        <authorList>
            <person name="Lanie J.A."/>
            <person name="Ng W.-L."/>
            <person name="Kazmierczak K.M."/>
            <person name="Andrzejewski T.M."/>
            <person name="Davidsen T.M."/>
            <person name="Wayne K.J."/>
            <person name="Tettelin H."/>
            <person name="Glass J.I."/>
            <person name="Rusch D."/>
            <person name="Podicherti R."/>
            <person name="Tsui H.-C.T."/>
            <person name="Winkler M.E."/>
        </authorList>
    </citation>
    <scope>NUCLEOTIDE SEQUENCE</scope>
</reference>
<gene>
    <name evidence="2" type="ORF">METZ01_LOCUS138828</name>
</gene>
<dbReference type="Pfam" id="PF05960">
    <property type="entry name" value="DUF885"/>
    <property type="match status" value="1"/>
</dbReference>
<proteinExistence type="predicted"/>
<dbReference type="InterPro" id="IPR019796">
    <property type="entry name" value="G6P_DH_AS"/>
</dbReference>
<sequence>MKKILKYSKYAVITFITITGLYLINLFLMKPISIDHYLGKEVVMEMLDTPETLTYLGILDPFNFITNHQSKLSDEGLEDLDEGLEEMKQAKKILERYDDSKLSQQQSITKKIALYDLNNNIKQQEQFPFHSYPLNQIGGLHLNTIQFMTDIHPIRSNSEAAAYIDRLNMLDEVFESKMEILNAQKEAGIFPPEFVFDHVIRQLTEFLDSSKGSNPIRDVFQRKISEIDLSEKAQAELMNDLDAAMQDSVKPGFKRLLGFMMETLPMANPNDGVWSLPNGDEYYALRLKAQTTTDYTAEEIHNIGLSEVDRISKRMQAILSELKYGDNLNVGETMNELNEDPQFLYADTPDRKSIVVKDYNDIVEETWLVAADSFHKMPESKVEVRAIPEYSEQNEAGGYYMSPALDGSRPGVFYANLYDIKQTPTYSMRALAFHEAIPGHHLQNALNTENKELTLFRKFGYYTSAFGEGWALYSERLSLELGMAKSLYDELGVLQSELFRAVRLVVDTGLHYKRWTREEAIDYMKKTTGMSDVEVVTEIERYIVWPGQACSYKVGMLKILELREKAQAEMGDDFDIRDFHSAVLDHGEPPLFIVEELVNKMINTTN</sequence>
<evidence type="ECO:0008006" key="3">
    <source>
        <dbReference type="Google" id="ProtNLM"/>
    </source>
</evidence>
<accession>A0A381ZA06</accession>
<dbReference type="InterPro" id="IPR010281">
    <property type="entry name" value="DUF885"/>
</dbReference>
<evidence type="ECO:0000256" key="1">
    <source>
        <dbReference type="SAM" id="Phobius"/>
    </source>
</evidence>
<dbReference type="EMBL" id="UINC01020482">
    <property type="protein sequence ID" value="SVA85974.1"/>
    <property type="molecule type" value="Genomic_DNA"/>
</dbReference>
<keyword evidence="1" id="KW-0472">Membrane</keyword>
<name>A0A381ZA06_9ZZZZ</name>
<organism evidence="2">
    <name type="scientific">marine metagenome</name>
    <dbReference type="NCBI Taxonomy" id="408172"/>
    <lineage>
        <taxon>unclassified sequences</taxon>
        <taxon>metagenomes</taxon>
        <taxon>ecological metagenomes</taxon>
    </lineage>
</organism>
<protein>
    <recommendedName>
        <fullName evidence="3">DUF885 domain-containing protein</fullName>
    </recommendedName>
</protein>